<name>A0AAE0E991_9ROSI</name>
<evidence type="ECO:0000313" key="1">
    <source>
        <dbReference type="EMBL" id="KAK3218275.1"/>
    </source>
</evidence>
<dbReference type="AlphaFoldDB" id="A0AAE0E991"/>
<evidence type="ECO:0008006" key="3">
    <source>
        <dbReference type="Google" id="ProtNLM"/>
    </source>
</evidence>
<protein>
    <recommendedName>
        <fullName evidence="3">Reverse transcriptase domain-containing protein</fullName>
    </recommendedName>
</protein>
<dbReference type="PANTHER" id="PTHR46890:SF50">
    <property type="entry name" value="RNA-DIRECTED DNA POLYMERASE, EUKARYOTA, REVERSE TRANSCRIPTASE ZINC-BINDING DOMAIN PROTEIN-RELATED"/>
    <property type="match status" value="1"/>
</dbReference>
<evidence type="ECO:0000313" key="2">
    <source>
        <dbReference type="Proteomes" id="UP001281410"/>
    </source>
</evidence>
<dbReference type="Proteomes" id="UP001281410">
    <property type="component" value="Unassembled WGS sequence"/>
</dbReference>
<organism evidence="1 2">
    <name type="scientific">Dipteronia sinensis</name>
    <dbReference type="NCBI Taxonomy" id="43782"/>
    <lineage>
        <taxon>Eukaryota</taxon>
        <taxon>Viridiplantae</taxon>
        <taxon>Streptophyta</taxon>
        <taxon>Embryophyta</taxon>
        <taxon>Tracheophyta</taxon>
        <taxon>Spermatophyta</taxon>
        <taxon>Magnoliopsida</taxon>
        <taxon>eudicotyledons</taxon>
        <taxon>Gunneridae</taxon>
        <taxon>Pentapetalae</taxon>
        <taxon>rosids</taxon>
        <taxon>malvids</taxon>
        <taxon>Sapindales</taxon>
        <taxon>Sapindaceae</taxon>
        <taxon>Hippocastanoideae</taxon>
        <taxon>Acereae</taxon>
        <taxon>Dipteronia</taxon>
    </lineage>
</organism>
<dbReference type="PANTHER" id="PTHR46890">
    <property type="entry name" value="NON-LTR RETROLELEMENT REVERSE TRANSCRIPTASE-LIKE PROTEIN-RELATED"/>
    <property type="match status" value="1"/>
</dbReference>
<gene>
    <name evidence="1" type="ORF">Dsin_012245</name>
</gene>
<proteinExistence type="predicted"/>
<dbReference type="InterPro" id="IPR052343">
    <property type="entry name" value="Retrotransposon-Effector_Assoc"/>
</dbReference>
<comment type="caution">
    <text evidence="1">The sequence shown here is derived from an EMBL/GenBank/DDBJ whole genome shotgun (WGS) entry which is preliminary data.</text>
</comment>
<accession>A0AAE0E991</accession>
<sequence length="291" mass="33031">MVRGWLVPAIAWKEISGIGSLKVDWLGNSSGVAEKSGTPFSLFSQVYRHVIRWNKPCVVLEDGIDFWLGREPSGTSVVERKVLDWLRGCADSPRAKGLILVSDVLREKRRVWSSVMIVLRNVTCTRPSIVGLNLKQLLDDERSALEEDFSFEEVWLALCSCDGNKAPGPDGLNLRFIKTNREVIREDFMEFLKEFHRDRSIVKDLNMSFIALIEKVGKPETVRDFRLISLIGSMYKILAKVLANRLKKVMNSMIGEFQMAFVSSRQILDSYVMAEEIINKWKGDKVGVLCG</sequence>
<keyword evidence="2" id="KW-1185">Reference proteome</keyword>
<dbReference type="EMBL" id="JANJYJ010000004">
    <property type="protein sequence ID" value="KAK3218275.1"/>
    <property type="molecule type" value="Genomic_DNA"/>
</dbReference>
<reference evidence="1" key="1">
    <citation type="journal article" date="2023" name="Plant J.">
        <title>Genome sequences and population genomics provide insights into the demographic history, inbreeding, and mutation load of two 'living fossil' tree species of Dipteronia.</title>
        <authorList>
            <person name="Feng Y."/>
            <person name="Comes H.P."/>
            <person name="Chen J."/>
            <person name="Zhu S."/>
            <person name="Lu R."/>
            <person name="Zhang X."/>
            <person name="Li P."/>
            <person name="Qiu J."/>
            <person name="Olsen K.M."/>
            <person name="Qiu Y."/>
        </authorList>
    </citation>
    <scope>NUCLEOTIDE SEQUENCE</scope>
    <source>
        <strain evidence="1">NBL</strain>
    </source>
</reference>